<evidence type="ECO:0000259" key="4">
    <source>
        <dbReference type="Pfam" id="PF17836"/>
    </source>
</evidence>
<dbReference type="InterPro" id="IPR056729">
    <property type="entry name" value="GMPPB_C"/>
</dbReference>
<evidence type="ECO:0000256" key="1">
    <source>
        <dbReference type="ARBA" id="ARBA00007274"/>
    </source>
</evidence>
<dbReference type="PROSITE" id="PS00101">
    <property type="entry name" value="HEXAPEP_TRANSFERASES"/>
    <property type="match status" value="1"/>
</dbReference>
<dbReference type="Gene3D" id="2.160.10.10">
    <property type="entry name" value="Hexapeptide repeat proteins"/>
    <property type="match status" value="1"/>
</dbReference>
<evidence type="ECO:0000313" key="6">
    <source>
        <dbReference type="EMBL" id="MBP3943466.1"/>
    </source>
</evidence>
<reference evidence="6" key="1">
    <citation type="submission" date="2021-03" db="EMBL/GenBank/DDBJ databases">
        <authorList>
            <person name="Lu T."/>
            <person name="Wang Q."/>
            <person name="Han X."/>
        </authorList>
    </citation>
    <scope>NUCLEOTIDE SEQUENCE</scope>
    <source>
        <strain evidence="6">WQ 2009</strain>
    </source>
</reference>
<comment type="similarity">
    <text evidence="1">Belongs to the transferase hexapeptide repeat family.</text>
</comment>
<dbReference type="InterPro" id="IPR041561">
    <property type="entry name" value="PglD_N"/>
</dbReference>
<dbReference type="InterPro" id="IPR018357">
    <property type="entry name" value="Hexapep_transf_CS"/>
</dbReference>
<keyword evidence="3" id="KW-0677">Repeat</keyword>
<feature type="domain" description="PglD N-terminal" evidence="4">
    <location>
        <begin position="2"/>
        <end position="70"/>
    </location>
</feature>
<dbReference type="Pfam" id="PF17836">
    <property type="entry name" value="PglD_N"/>
    <property type="match status" value="1"/>
</dbReference>
<evidence type="ECO:0000256" key="3">
    <source>
        <dbReference type="ARBA" id="ARBA00022737"/>
    </source>
</evidence>
<keyword evidence="2" id="KW-0808">Transferase</keyword>
<accession>A0A8T4HBF5</accession>
<evidence type="ECO:0000256" key="2">
    <source>
        <dbReference type="ARBA" id="ARBA00022679"/>
    </source>
</evidence>
<keyword evidence="7" id="KW-1185">Reference proteome</keyword>
<dbReference type="InterPro" id="IPR050179">
    <property type="entry name" value="Trans_hexapeptide_repeat"/>
</dbReference>
<comment type="caution">
    <text evidence="6">The sequence shown here is derived from an EMBL/GenBank/DDBJ whole genome shotgun (WGS) entry which is preliminary data.</text>
</comment>
<evidence type="ECO:0000313" key="7">
    <source>
        <dbReference type="Proteomes" id="UP000679691"/>
    </source>
</evidence>
<proteinExistence type="inferred from homology"/>
<dbReference type="PANTHER" id="PTHR43300">
    <property type="entry name" value="ACETYLTRANSFERASE"/>
    <property type="match status" value="1"/>
</dbReference>
<name>A0A8T4HBF5_9SPHI</name>
<protein>
    <recommendedName>
        <fullName evidence="8">Acetyltransferase</fullName>
    </recommendedName>
</protein>
<dbReference type="GO" id="GO:0016746">
    <property type="term" value="F:acyltransferase activity"/>
    <property type="evidence" value="ECO:0007669"/>
    <property type="project" value="UniProtKB-KW"/>
</dbReference>
<dbReference type="RefSeq" id="WP_353546958.1">
    <property type="nucleotide sequence ID" value="NZ_JAGKSB010000007.1"/>
</dbReference>
<organism evidence="6 7">
    <name type="scientific">Rhinopithecimicrobium faecis</name>
    <dbReference type="NCBI Taxonomy" id="2820698"/>
    <lineage>
        <taxon>Bacteria</taxon>
        <taxon>Pseudomonadati</taxon>
        <taxon>Bacteroidota</taxon>
        <taxon>Sphingobacteriia</taxon>
        <taxon>Sphingobacteriales</taxon>
        <taxon>Sphingobacteriaceae</taxon>
        <taxon>Rhinopithecimicrobium</taxon>
    </lineage>
</organism>
<dbReference type="Proteomes" id="UP000679691">
    <property type="component" value="Unassembled WGS sequence"/>
</dbReference>
<dbReference type="EMBL" id="JAGKSB010000007">
    <property type="protein sequence ID" value="MBP3943466.1"/>
    <property type="molecule type" value="Genomic_DNA"/>
</dbReference>
<dbReference type="SUPFAM" id="SSF51161">
    <property type="entry name" value="Trimeric LpxA-like enzymes"/>
    <property type="match status" value="1"/>
</dbReference>
<dbReference type="InterPro" id="IPR011004">
    <property type="entry name" value="Trimer_LpxA-like_sf"/>
</dbReference>
<evidence type="ECO:0000259" key="5">
    <source>
        <dbReference type="Pfam" id="PF25087"/>
    </source>
</evidence>
<feature type="domain" description="Mannose-1-phosphate guanyltransferase C-terminal" evidence="5">
    <location>
        <begin position="95"/>
        <end position="176"/>
    </location>
</feature>
<evidence type="ECO:0008006" key="8">
    <source>
        <dbReference type="Google" id="ProtNLM"/>
    </source>
</evidence>
<gene>
    <name evidence="6" type="ORF">J5U18_07805</name>
</gene>
<dbReference type="Pfam" id="PF25087">
    <property type="entry name" value="GMPPB_C"/>
    <property type="match status" value="1"/>
</dbReference>
<dbReference type="Gene3D" id="3.40.50.20">
    <property type="match status" value="1"/>
</dbReference>
<dbReference type="AlphaFoldDB" id="A0A8T4HBF5"/>
<sequence length="202" mass="21508">MLYIYGATAHAKMAIEIAEDLGFTIGGLIDKSLLLEEVFNIPVKLGYEAGEYNGDTFFVAVQNAGLRERTVVDNGDKFYDTLVHHRAHVSRRAEIEDGTIVFPGAAINPDVQIGKHVLIANNAVIASNTIVEDFVNIGANTTVGTGVLIGKGTEVGDNVSIANGVTIGQYVTIEAGSILLDDIPDYACAKGSPAQPYTQNNR</sequence>